<dbReference type="Proteomes" id="UP000005532">
    <property type="component" value="Unassembled WGS sequence"/>
</dbReference>
<evidence type="ECO:0000313" key="1">
    <source>
        <dbReference type="EMBL" id="EER46138.1"/>
    </source>
</evidence>
<comment type="caution">
    <text evidence="1">The sequence shown here is derived from an EMBL/GenBank/DDBJ whole genome shotgun (WGS) entry which is preliminary data.</text>
</comment>
<accession>C5S4P9</accession>
<protein>
    <submittedName>
        <fullName evidence="1">Uncharacterized protein</fullName>
    </submittedName>
</protein>
<reference evidence="1 2" key="1">
    <citation type="journal article" date="2010" name="Vet. Microbiol.">
        <title>Production of haemolysins by strains of the Actinobacillus minor/porcitonsillarum complex.</title>
        <authorList>
            <person name="Arya G."/>
            <person name="Niven D.F."/>
        </authorList>
    </citation>
    <scope>NUCLEOTIDE SEQUENCE [LARGE SCALE GENOMIC DNA]</scope>
    <source>
        <strain evidence="1 2">NM305</strain>
    </source>
</reference>
<name>C5S4P9_9PAST</name>
<sequence length="135" mass="14720">MKLCRCPICHSDLHLEAMIEDEAGRELLAEISQLTHGVAKPMVDYLGLFKSAISNLNNARALKILSDVLDLPLLAIIGLSLKRNGGKPTQKTPTSPLNLPKGGSYRLFISKPNKISFKFSVNYASISPNLLGSFI</sequence>
<dbReference type="eggNOG" id="ENOG5032UKF">
    <property type="taxonomic scope" value="Bacteria"/>
</dbReference>
<evidence type="ECO:0000313" key="2">
    <source>
        <dbReference type="Proteomes" id="UP000005532"/>
    </source>
</evidence>
<dbReference type="EMBL" id="ACQL01000153">
    <property type="protein sequence ID" value="EER46138.1"/>
    <property type="molecule type" value="Genomic_DNA"/>
</dbReference>
<gene>
    <name evidence="1" type="ORF">AM305_00940</name>
</gene>
<organism evidence="1 2">
    <name type="scientific">Actinobacillus minor NM305</name>
    <dbReference type="NCBI Taxonomy" id="637911"/>
    <lineage>
        <taxon>Bacteria</taxon>
        <taxon>Pseudomonadati</taxon>
        <taxon>Pseudomonadota</taxon>
        <taxon>Gammaproteobacteria</taxon>
        <taxon>Pasteurellales</taxon>
        <taxon>Pasteurellaceae</taxon>
        <taxon>Actinobacillus</taxon>
    </lineage>
</organism>
<dbReference type="AlphaFoldDB" id="C5S4P9"/>
<proteinExistence type="predicted"/>